<dbReference type="RefSeq" id="WP_129257311.1">
    <property type="nucleotide sequence ID" value="NZ_SDKC01000001.1"/>
</dbReference>
<keyword evidence="1" id="KW-1133">Transmembrane helix</keyword>
<evidence type="ECO:0000313" key="2">
    <source>
        <dbReference type="EMBL" id="RXS74711.1"/>
    </source>
</evidence>
<keyword evidence="1" id="KW-0472">Membrane</keyword>
<accession>A0A4Q1RGE8</accession>
<sequence>MAHAKRQRRENELPYIPFGPFQVRLPFIHYKIESVEFIQGLILGVTALSAVPYLEQYLGLPYELAWSCVILETMLYLLHSLLGDPVVPGWITPTLPLTIVFLEGFPIGQERIQAMIALQLLVGLVFLFMGISKLADKFVHAVPASVKGGILLAAPITVMAGQIGEGGNMHKYPIAIVAGVGLLLLISFSDKYQEKRKDSKFLDMVARYGNLFPYLLAMIVGLIVGELDMPGLEIGTFIKIPEFSRMFSEVSIFGVGIPPVSMFLKALPLALVSYVIAFGDFVTTETLVTEARQSRDDEYIDFNSSRSNMVSGLRNVLLAFFAPFPPLSGPLWVGMTVSVSIRYQEGKKAMKSLLGGMASFRLATFLSVMIIPVVSFFRPIFGVGSSITLLFQAFVCARIGMDYCKTDRDKMIGGVMAAVLATQGTAWASAWALGVGFGLNLLLSNWKPGQKEIENTEE</sequence>
<feature type="transmembrane region" description="Helical" evidence="1">
    <location>
        <begin position="412"/>
        <end position="439"/>
    </location>
</feature>
<dbReference type="EMBL" id="SDKC01000001">
    <property type="protein sequence ID" value="RXS74711.1"/>
    <property type="molecule type" value="Genomic_DNA"/>
</dbReference>
<keyword evidence="1" id="KW-0812">Transmembrane</keyword>
<feature type="transmembrane region" description="Helical" evidence="1">
    <location>
        <begin position="353"/>
        <end position="374"/>
    </location>
</feature>
<feature type="transmembrane region" description="Helical" evidence="1">
    <location>
        <begin position="114"/>
        <end position="132"/>
    </location>
</feature>
<organism evidence="2 3">
    <name type="scientific">Blautia faecicola</name>
    <dbReference type="NCBI Taxonomy" id="2509240"/>
    <lineage>
        <taxon>Bacteria</taxon>
        <taxon>Bacillati</taxon>
        <taxon>Bacillota</taxon>
        <taxon>Clostridia</taxon>
        <taxon>Lachnospirales</taxon>
        <taxon>Lachnospiraceae</taxon>
        <taxon>Blautia</taxon>
    </lineage>
</organism>
<evidence type="ECO:0000256" key="1">
    <source>
        <dbReference type="SAM" id="Phobius"/>
    </source>
</evidence>
<name>A0A4Q1RGE8_9FIRM</name>
<dbReference type="OrthoDB" id="354989at2"/>
<proteinExistence type="predicted"/>
<feature type="transmembrane region" description="Helical" evidence="1">
    <location>
        <begin position="74"/>
        <end position="102"/>
    </location>
</feature>
<keyword evidence="3" id="KW-1185">Reference proteome</keyword>
<feature type="transmembrane region" description="Helical" evidence="1">
    <location>
        <begin position="138"/>
        <end position="160"/>
    </location>
</feature>
<feature type="transmembrane region" description="Helical" evidence="1">
    <location>
        <begin position="172"/>
        <end position="188"/>
    </location>
</feature>
<feature type="transmembrane region" description="Helical" evidence="1">
    <location>
        <begin position="250"/>
        <end position="277"/>
    </location>
</feature>
<feature type="transmembrane region" description="Helical" evidence="1">
    <location>
        <begin position="380"/>
        <end position="400"/>
    </location>
</feature>
<reference evidence="2 3" key="1">
    <citation type="submission" date="2019-01" db="EMBL/GenBank/DDBJ databases">
        <title>Blautia sp. nov. KGMB01111 isolated human feces.</title>
        <authorList>
            <person name="Park J.-E."/>
            <person name="Kim J.-S."/>
            <person name="Park S.-H."/>
        </authorList>
    </citation>
    <scope>NUCLEOTIDE SEQUENCE [LARGE SCALE GENOMIC DNA]</scope>
    <source>
        <strain evidence="2 3">KGMB01111</strain>
    </source>
</reference>
<dbReference type="AlphaFoldDB" id="A0A4Q1RGE8"/>
<comment type="caution">
    <text evidence="2">The sequence shown here is derived from an EMBL/GenBank/DDBJ whole genome shotgun (WGS) entry which is preliminary data.</text>
</comment>
<evidence type="ECO:0008006" key="4">
    <source>
        <dbReference type="Google" id="ProtNLM"/>
    </source>
</evidence>
<protein>
    <recommendedName>
        <fullName evidence="4">Xanthine/uracil/vitamin C permease</fullName>
    </recommendedName>
</protein>
<dbReference type="Proteomes" id="UP000290106">
    <property type="component" value="Unassembled WGS sequence"/>
</dbReference>
<evidence type="ECO:0000313" key="3">
    <source>
        <dbReference type="Proteomes" id="UP000290106"/>
    </source>
</evidence>
<gene>
    <name evidence="2" type="ORF">ETP43_05455</name>
</gene>
<feature type="transmembrane region" description="Helical" evidence="1">
    <location>
        <begin position="208"/>
        <end position="229"/>
    </location>
</feature>